<proteinExistence type="predicted"/>
<evidence type="ECO:0008006" key="4">
    <source>
        <dbReference type="Google" id="ProtNLM"/>
    </source>
</evidence>
<accession>A0A9D4YRC6</accession>
<dbReference type="Proteomes" id="UP000821837">
    <property type="component" value="Unassembled WGS sequence"/>
</dbReference>
<reference evidence="2" key="1">
    <citation type="journal article" date="2020" name="Cell">
        <title>Large-Scale Comparative Analyses of Tick Genomes Elucidate Their Genetic Diversity and Vector Capacities.</title>
        <authorList>
            <consortium name="Tick Genome and Microbiome Consortium (TIGMIC)"/>
            <person name="Jia N."/>
            <person name="Wang J."/>
            <person name="Shi W."/>
            <person name="Du L."/>
            <person name="Sun Y."/>
            <person name="Zhan W."/>
            <person name="Jiang J.F."/>
            <person name="Wang Q."/>
            <person name="Zhang B."/>
            <person name="Ji P."/>
            <person name="Bell-Sakyi L."/>
            <person name="Cui X.M."/>
            <person name="Yuan T.T."/>
            <person name="Jiang B.G."/>
            <person name="Yang W.F."/>
            <person name="Lam T.T."/>
            <person name="Chang Q.C."/>
            <person name="Ding S.J."/>
            <person name="Wang X.J."/>
            <person name="Zhu J.G."/>
            <person name="Ruan X.D."/>
            <person name="Zhao L."/>
            <person name="Wei J.T."/>
            <person name="Ye R.Z."/>
            <person name="Que T.C."/>
            <person name="Du C.H."/>
            <person name="Zhou Y.H."/>
            <person name="Cheng J.X."/>
            <person name="Dai P.F."/>
            <person name="Guo W.B."/>
            <person name="Han X.H."/>
            <person name="Huang E.J."/>
            <person name="Li L.F."/>
            <person name="Wei W."/>
            <person name="Gao Y.C."/>
            <person name="Liu J.Z."/>
            <person name="Shao H.Z."/>
            <person name="Wang X."/>
            <person name="Wang C.C."/>
            <person name="Yang T.C."/>
            <person name="Huo Q.B."/>
            <person name="Li W."/>
            <person name="Chen H.Y."/>
            <person name="Chen S.E."/>
            <person name="Zhou L.G."/>
            <person name="Ni X.B."/>
            <person name="Tian J.H."/>
            <person name="Sheng Y."/>
            <person name="Liu T."/>
            <person name="Pan Y.S."/>
            <person name="Xia L.Y."/>
            <person name="Li J."/>
            <person name="Zhao F."/>
            <person name="Cao W.C."/>
        </authorList>
    </citation>
    <scope>NUCLEOTIDE SEQUENCE</scope>
    <source>
        <strain evidence="2">Rsan-2018</strain>
    </source>
</reference>
<sequence length="125" mass="13741">MCFIPCAAKDLFDECRASEECAAVNPYLRCVNHLCVCASPYVLHDRDQCRPGTPPMANNLQQWASWLVPIVVVVALIGHSVACFRSGGTTTRQQRLSAHHQASTMLTPTHTLYFPIAWSSPRGAA</sequence>
<evidence type="ECO:0000313" key="3">
    <source>
        <dbReference type="Proteomes" id="UP000821837"/>
    </source>
</evidence>
<feature type="transmembrane region" description="Helical" evidence="1">
    <location>
        <begin position="63"/>
        <end position="84"/>
    </location>
</feature>
<keyword evidence="1" id="KW-0472">Membrane</keyword>
<dbReference type="EMBL" id="JABSTV010000844">
    <property type="protein sequence ID" value="KAH7985571.1"/>
    <property type="molecule type" value="Genomic_DNA"/>
</dbReference>
<reference evidence="2" key="2">
    <citation type="submission" date="2021-09" db="EMBL/GenBank/DDBJ databases">
        <authorList>
            <person name="Jia N."/>
            <person name="Wang J."/>
            <person name="Shi W."/>
            <person name="Du L."/>
            <person name="Sun Y."/>
            <person name="Zhan W."/>
            <person name="Jiang J."/>
            <person name="Wang Q."/>
            <person name="Zhang B."/>
            <person name="Ji P."/>
            <person name="Sakyi L.B."/>
            <person name="Cui X."/>
            <person name="Yuan T."/>
            <person name="Jiang B."/>
            <person name="Yang W."/>
            <person name="Lam T.T.-Y."/>
            <person name="Chang Q."/>
            <person name="Ding S."/>
            <person name="Wang X."/>
            <person name="Zhu J."/>
            <person name="Ruan X."/>
            <person name="Zhao L."/>
            <person name="Wei J."/>
            <person name="Que T."/>
            <person name="Du C."/>
            <person name="Cheng J."/>
            <person name="Dai P."/>
            <person name="Han X."/>
            <person name="Huang E."/>
            <person name="Gao Y."/>
            <person name="Liu J."/>
            <person name="Shao H."/>
            <person name="Ye R."/>
            <person name="Li L."/>
            <person name="Wei W."/>
            <person name="Wang X."/>
            <person name="Wang C."/>
            <person name="Huo Q."/>
            <person name="Li W."/>
            <person name="Guo W."/>
            <person name="Chen H."/>
            <person name="Chen S."/>
            <person name="Zhou L."/>
            <person name="Zhou L."/>
            <person name="Ni X."/>
            <person name="Tian J."/>
            <person name="Zhou Y."/>
            <person name="Sheng Y."/>
            <person name="Liu T."/>
            <person name="Pan Y."/>
            <person name="Xia L."/>
            <person name="Li J."/>
            <person name="Zhao F."/>
            <person name="Cao W."/>
        </authorList>
    </citation>
    <scope>NUCLEOTIDE SEQUENCE</scope>
    <source>
        <strain evidence="2">Rsan-2018</strain>
        <tissue evidence="2">Larvae</tissue>
    </source>
</reference>
<name>A0A9D4YRC6_RHISA</name>
<evidence type="ECO:0000313" key="2">
    <source>
        <dbReference type="EMBL" id="KAH7985571.1"/>
    </source>
</evidence>
<comment type="caution">
    <text evidence="2">The sequence shown here is derived from an EMBL/GenBank/DDBJ whole genome shotgun (WGS) entry which is preliminary data.</text>
</comment>
<keyword evidence="3" id="KW-1185">Reference proteome</keyword>
<gene>
    <name evidence="2" type="ORF">HPB52_025557</name>
</gene>
<dbReference type="AlphaFoldDB" id="A0A9D4YRC6"/>
<organism evidence="2 3">
    <name type="scientific">Rhipicephalus sanguineus</name>
    <name type="common">Brown dog tick</name>
    <name type="synonym">Ixodes sanguineus</name>
    <dbReference type="NCBI Taxonomy" id="34632"/>
    <lineage>
        <taxon>Eukaryota</taxon>
        <taxon>Metazoa</taxon>
        <taxon>Ecdysozoa</taxon>
        <taxon>Arthropoda</taxon>
        <taxon>Chelicerata</taxon>
        <taxon>Arachnida</taxon>
        <taxon>Acari</taxon>
        <taxon>Parasitiformes</taxon>
        <taxon>Ixodida</taxon>
        <taxon>Ixodoidea</taxon>
        <taxon>Ixodidae</taxon>
        <taxon>Rhipicephalinae</taxon>
        <taxon>Rhipicephalus</taxon>
        <taxon>Rhipicephalus</taxon>
    </lineage>
</organism>
<keyword evidence="1" id="KW-0812">Transmembrane</keyword>
<protein>
    <recommendedName>
        <fullName evidence="4">EB domain-containing protein</fullName>
    </recommendedName>
</protein>
<keyword evidence="1" id="KW-1133">Transmembrane helix</keyword>
<evidence type="ECO:0000256" key="1">
    <source>
        <dbReference type="SAM" id="Phobius"/>
    </source>
</evidence>